<dbReference type="OrthoDB" id="5872154at2759"/>
<sequence>MSRLVDLDKLLDDFQKLESASKRSVKQCVTVNQAKPNADGNYSLIDVNFVHSKPLDEPNSIKVISRKLGSLGQKIPVEPTGKCEAPFKKSRSANRKIAPQPKEYSHANLMNLNIPVEDSNTAELGTSVDLERRTFTLEDATFSHILSIDPNSSMNQPKESSHCPRSSVPKDLRISGTETEIVQGTVSETVCDSSPPAEVVNVNEGFFHNLFPFTMESLGEPPRAPVDPQNTALYLSSVVQSSTSTVGTTVEVPGALPHENGDESAIAVSNERHRTSPSLPSTSSSVRPQSIPPSLNPPEWAADTSSTVCVACNSRFTMMRRRHHCRTCGRLLCATCTPHRVPLPPSFSHSSAYSSPEGSLLRLVSGSIATSDGSNKARLHRVCIQCFHQMFGSPPAQACSPPTITVESSPAAMSASQTQVPPLESLAEAESVAPQTIPQRRPLPPSLVVSRLKDDCLIPSASSKSSWPPLVIATTPELVLESQPSDDRVRDLLATDGGMVTFAVTRNLHVLVSIVSGDIWSFISHGLYTVGQEEVCLLLRQREGETIPPIDALVQYFLLYDLAFSPWCSDFRTPMRPTTTNNTAFVPPLDEGFCLLLPNPFTGQQQRQQQLSSSTWFDGACCDFLYVHASPPHAESLTDLLCLLPTPPFLIALILRHPNEVTWATRHPLRLLLTLSRACNDAFPLISDRDRSPAFSNNDAAASSVLSLCDGGSGSGAVCCFHVPELNILVSGLGGRGELRLQLLLRRSAHEHVRRALRSVGHEESLLFGLTGNFCPTADCHLAVSDSAAGLTTELTPHDSADPSKTVVGASFVLIEGVGGCNSSLSVVEDGCVARLTTEQFKALLTHMRNASPLQLRIETAQGLSTTSSFNGGIITVNWIDEPALIHFTSLHCSWVDGRLVEPRCTFVIPREQQLRHWLMRQGLSDDGNDDVVVDVGPRIAWTRLHNLASRPVYAVDNRSGEVLDLFAVFNAVAATSVNAIKLFWSGTNLHSLFGDPLNVIRERIQPRKRHHAGLESQTTVKAFDPPLMDRALFPYSRQLRKANHRSISLRILLQPPNTFNFFIGSNSSPGSGHRRTKSLIPSPKNSNWWKVVSNAEGEASSSPGPLISDPGYVNGLDSALIPLLDGLVHNISCSWFFDSTSDSKLVIQCAEDPLTAPGLLLEFDFDLLD</sequence>
<dbReference type="SMART" id="SM00064">
    <property type="entry name" value="FYVE"/>
    <property type="match status" value="1"/>
</dbReference>
<dbReference type="PROSITE" id="PS50178">
    <property type="entry name" value="ZF_FYVE"/>
    <property type="match status" value="1"/>
</dbReference>
<gene>
    <name evidence="7" type="ORF">EGR_04359</name>
</gene>
<dbReference type="Pfam" id="PF11979">
    <property type="entry name" value="SARA_C"/>
    <property type="match status" value="1"/>
</dbReference>
<dbReference type="Gene3D" id="3.30.40.10">
    <property type="entry name" value="Zinc/RING finger domain, C3HC4 (zinc finger)"/>
    <property type="match status" value="1"/>
</dbReference>
<dbReference type="GO" id="GO:0008270">
    <property type="term" value="F:zinc ion binding"/>
    <property type="evidence" value="ECO:0007669"/>
    <property type="project" value="UniProtKB-KW"/>
</dbReference>
<proteinExistence type="predicted"/>
<organism evidence="7 8">
    <name type="scientific">Echinococcus granulosus</name>
    <name type="common">Hydatid tapeworm</name>
    <dbReference type="NCBI Taxonomy" id="6210"/>
    <lineage>
        <taxon>Eukaryota</taxon>
        <taxon>Metazoa</taxon>
        <taxon>Spiralia</taxon>
        <taxon>Lophotrochozoa</taxon>
        <taxon>Platyhelminthes</taxon>
        <taxon>Cestoda</taxon>
        <taxon>Eucestoda</taxon>
        <taxon>Cyclophyllidea</taxon>
        <taxon>Taeniidae</taxon>
        <taxon>Echinococcus</taxon>
        <taxon>Echinococcus granulosus group</taxon>
    </lineage>
</organism>
<feature type="region of interest" description="Disordered" evidence="5">
    <location>
        <begin position="270"/>
        <end position="298"/>
    </location>
</feature>
<feature type="compositionally biased region" description="Low complexity" evidence="5">
    <location>
        <begin position="276"/>
        <end position="289"/>
    </location>
</feature>
<dbReference type="KEGG" id="egl:EGR_04359"/>
<dbReference type="Pfam" id="PF01363">
    <property type="entry name" value="FYVE"/>
    <property type="match status" value="1"/>
</dbReference>
<dbReference type="GO" id="GO:0031901">
    <property type="term" value="C:early endosome membrane"/>
    <property type="evidence" value="ECO:0007669"/>
    <property type="project" value="TreeGrafter"/>
</dbReference>
<feature type="domain" description="FYVE-type" evidence="6">
    <location>
        <begin position="303"/>
        <end position="391"/>
    </location>
</feature>
<dbReference type="InterPro" id="IPR013083">
    <property type="entry name" value="Znf_RING/FYVE/PHD"/>
</dbReference>
<evidence type="ECO:0000313" key="7">
    <source>
        <dbReference type="EMBL" id="EUB60733.1"/>
    </source>
</evidence>
<dbReference type="PANTHER" id="PTHR46319:SF3">
    <property type="entry name" value="ZINC FINGER FYVE DOMAIN-CONTAINING PROTEIN"/>
    <property type="match status" value="1"/>
</dbReference>
<dbReference type="GO" id="GO:0016197">
    <property type="term" value="P:endosomal transport"/>
    <property type="evidence" value="ECO:0007669"/>
    <property type="project" value="TreeGrafter"/>
</dbReference>
<evidence type="ECO:0000256" key="1">
    <source>
        <dbReference type="ARBA" id="ARBA00022723"/>
    </source>
</evidence>
<dbReference type="InterPro" id="IPR017455">
    <property type="entry name" value="Znf_FYVE-rel"/>
</dbReference>
<reference evidence="7 8" key="1">
    <citation type="journal article" date="2013" name="Nat. Genet.">
        <title>The genome of the hydatid tapeworm Echinococcus granulosus.</title>
        <authorList>
            <person name="Zheng H."/>
            <person name="Zhang W."/>
            <person name="Zhang L."/>
            <person name="Zhang Z."/>
            <person name="Li J."/>
            <person name="Lu G."/>
            <person name="Zhu Y."/>
            <person name="Wang Y."/>
            <person name="Huang Y."/>
            <person name="Liu J."/>
            <person name="Kang H."/>
            <person name="Chen J."/>
            <person name="Wang L."/>
            <person name="Chen A."/>
            <person name="Yu S."/>
            <person name="Gao Z."/>
            <person name="Jin L."/>
            <person name="Gu W."/>
            <person name="Wang Z."/>
            <person name="Zhao L."/>
            <person name="Shi B."/>
            <person name="Wen H."/>
            <person name="Lin R."/>
            <person name="Jones M.K."/>
            <person name="Brejova B."/>
            <person name="Vinar T."/>
            <person name="Zhao G."/>
            <person name="McManus D.P."/>
            <person name="Chen Z."/>
            <person name="Zhou Y."/>
            <person name="Wang S."/>
        </authorList>
    </citation>
    <scope>NUCLEOTIDE SEQUENCE [LARGE SCALE GENOMIC DNA]</scope>
</reference>
<evidence type="ECO:0000256" key="2">
    <source>
        <dbReference type="ARBA" id="ARBA00022771"/>
    </source>
</evidence>
<keyword evidence="1" id="KW-0479">Metal-binding</keyword>
<dbReference type="InterPro" id="IPR022557">
    <property type="entry name" value="SARA-like_C"/>
</dbReference>
<accession>W6UI50</accession>
<comment type="caution">
    <text evidence="7">The sequence shown here is derived from an EMBL/GenBank/DDBJ whole genome shotgun (WGS) entry which is preliminary data.</text>
</comment>
<evidence type="ECO:0000313" key="8">
    <source>
        <dbReference type="Proteomes" id="UP000019149"/>
    </source>
</evidence>
<dbReference type="OMA" id="NWIDEPA"/>
<dbReference type="PANTHER" id="PTHR46319">
    <property type="entry name" value="ZINC FINGER FYVE DOMAIN-CONTAINING PROTEIN"/>
    <property type="match status" value="1"/>
</dbReference>
<name>W6UI50_ECHGR</name>
<evidence type="ECO:0000256" key="4">
    <source>
        <dbReference type="PROSITE-ProRule" id="PRU00091"/>
    </source>
</evidence>
<keyword evidence="3" id="KW-0862">Zinc</keyword>
<feature type="region of interest" description="Disordered" evidence="5">
    <location>
        <begin position="148"/>
        <end position="170"/>
    </location>
</feature>
<dbReference type="CTD" id="36340074"/>
<evidence type="ECO:0000259" key="6">
    <source>
        <dbReference type="PROSITE" id="PS50178"/>
    </source>
</evidence>
<evidence type="ECO:0000256" key="3">
    <source>
        <dbReference type="ARBA" id="ARBA00022833"/>
    </source>
</evidence>
<dbReference type="SMART" id="SM01421">
    <property type="entry name" value="DUF3480"/>
    <property type="match status" value="1"/>
</dbReference>
<dbReference type="RefSeq" id="XP_024351929.1">
    <property type="nucleotide sequence ID" value="XM_024493608.1"/>
</dbReference>
<feature type="compositionally biased region" description="Polar residues" evidence="5">
    <location>
        <begin position="149"/>
        <end position="158"/>
    </location>
</feature>
<dbReference type="InterPro" id="IPR011011">
    <property type="entry name" value="Znf_FYVE_PHD"/>
</dbReference>
<dbReference type="GeneID" id="36340074"/>
<dbReference type="AlphaFoldDB" id="W6UI50"/>
<protein>
    <submittedName>
        <fullName evidence="7">Lateral signaling target protein</fullName>
    </submittedName>
</protein>
<dbReference type="SUPFAM" id="SSF57903">
    <property type="entry name" value="FYVE/PHD zinc finger"/>
    <property type="match status" value="1"/>
</dbReference>
<keyword evidence="2 4" id="KW-0863">Zinc-finger</keyword>
<dbReference type="Proteomes" id="UP000019149">
    <property type="component" value="Unassembled WGS sequence"/>
</dbReference>
<dbReference type="InterPro" id="IPR000306">
    <property type="entry name" value="Znf_FYVE"/>
</dbReference>
<dbReference type="EMBL" id="APAU02000027">
    <property type="protein sequence ID" value="EUB60733.1"/>
    <property type="molecule type" value="Genomic_DNA"/>
</dbReference>
<dbReference type="STRING" id="6210.W6UI50"/>
<evidence type="ECO:0000256" key="5">
    <source>
        <dbReference type="SAM" id="MobiDB-lite"/>
    </source>
</evidence>
<keyword evidence="8" id="KW-1185">Reference proteome</keyword>